<dbReference type="OrthoDB" id="5969272at2759"/>
<organism evidence="3 4">
    <name type="scientific">Mizuhopecten yessoensis</name>
    <name type="common">Japanese scallop</name>
    <name type="synonym">Patinopecten yessoensis</name>
    <dbReference type="NCBI Taxonomy" id="6573"/>
    <lineage>
        <taxon>Eukaryota</taxon>
        <taxon>Metazoa</taxon>
        <taxon>Spiralia</taxon>
        <taxon>Lophotrochozoa</taxon>
        <taxon>Mollusca</taxon>
        <taxon>Bivalvia</taxon>
        <taxon>Autobranchia</taxon>
        <taxon>Pteriomorphia</taxon>
        <taxon>Pectinida</taxon>
        <taxon>Pectinoidea</taxon>
        <taxon>Pectinidae</taxon>
        <taxon>Mizuhopecten</taxon>
    </lineage>
</organism>
<proteinExistence type="predicted"/>
<dbReference type="SUPFAM" id="SSF48726">
    <property type="entry name" value="Immunoglobulin"/>
    <property type="match status" value="1"/>
</dbReference>
<keyword evidence="1" id="KW-0732">Signal</keyword>
<dbReference type="AlphaFoldDB" id="A0A210PRD2"/>
<dbReference type="Pfam" id="PF07679">
    <property type="entry name" value="I-set"/>
    <property type="match status" value="1"/>
</dbReference>
<dbReference type="Gene3D" id="2.60.40.10">
    <property type="entry name" value="Immunoglobulins"/>
    <property type="match status" value="1"/>
</dbReference>
<evidence type="ECO:0000256" key="1">
    <source>
        <dbReference type="SAM" id="SignalP"/>
    </source>
</evidence>
<accession>A0A210PRD2</accession>
<evidence type="ECO:0000313" key="3">
    <source>
        <dbReference type="EMBL" id="OWF39014.1"/>
    </source>
</evidence>
<feature type="domain" description="Ig-like" evidence="2">
    <location>
        <begin position="28"/>
        <end position="124"/>
    </location>
</feature>
<dbReference type="Proteomes" id="UP000242188">
    <property type="component" value="Unassembled WGS sequence"/>
</dbReference>
<dbReference type="InterPro" id="IPR013783">
    <property type="entry name" value="Ig-like_fold"/>
</dbReference>
<keyword evidence="4" id="KW-1185">Reference proteome</keyword>
<name>A0A210PRD2_MIZYE</name>
<protein>
    <submittedName>
        <fullName evidence="3">Titin</fullName>
    </submittedName>
</protein>
<dbReference type="InterPro" id="IPR003599">
    <property type="entry name" value="Ig_sub"/>
</dbReference>
<evidence type="ECO:0000259" key="2">
    <source>
        <dbReference type="PROSITE" id="PS50835"/>
    </source>
</evidence>
<gene>
    <name evidence="3" type="ORF">KP79_PYT15119</name>
</gene>
<dbReference type="InterPro" id="IPR013098">
    <property type="entry name" value="Ig_I-set"/>
</dbReference>
<comment type="caution">
    <text evidence="3">The sequence shown here is derived from an EMBL/GenBank/DDBJ whole genome shotgun (WGS) entry which is preliminary data.</text>
</comment>
<feature type="chain" id="PRO_5012645661" evidence="1">
    <location>
        <begin position="24"/>
        <end position="188"/>
    </location>
</feature>
<sequence>MLIQGFIALLISEIICLLSCVVSQDISPNVPTINVPGYSYLVPYGRSVMLECHVTGTRPIKVKWWTRGRHVTDDDVFHTSLVTTSDERDTLLLWIHSLSEKETGTYICSGSNAFGEVTDKIYVNGYEDEGVPGEEDGDVEIGYFTAENSARKSSAAGGVVYLATIVATLHLTTTIFSSVLSCLCNAFS</sequence>
<dbReference type="SMART" id="SM00409">
    <property type="entry name" value="IG"/>
    <property type="match status" value="1"/>
</dbReference>
<dbReference type="PROSITE" id="PS50835">
    <property type="entry name" value="IG_LIKE"/>
    <property type="match status" value="1"/>
</dbReference>
<evidence type="ECO:0000313" key="4">
    <source>
        <dbReference type="Proteomes" id="UP000242188"/>
    </source>
</evidence>
<dbReference type="InterPro" id="IPR036179">
    <property type="entry name" value="Ig-like_dom_sf"/>
</dbReference>
<feature type="signal peptide" evidence="1">
    <location>
        <begin position="1"/>
        <end position="23"/>
    </location>
</feature>
<reference evidence="3 4" key="1">
    <citation type="journal article" date="2017" name="Nat. Ecol. Evol.">
        <title>Scallop genome provides insights into evolution of bilaterian karyotype and development.</title>
        <authorList>
            <person name="Wang S."/>
            <person name="Zhang J."/>
            <person name="Jiao W."/>
            <person name="Li J."/>
            <person name="Xun X."/>
            <person name="Sun Y."/>
            <person name="Guo X."/>
            <person name="Huan P."/>
            <person name="Dong B."/>
            <person name="Zhang L."/>
            <person name="Hu X."/>
            <person name="Sun X."/>
            <person name="Wang J."/>
            <person name="Zhao C."/>
            <person name="Wang Y."/>
            <person name="Wang D."/>
            <person name="Huang X."/>
            <person name="Wang R."/>
            <person name="Lv J."/>
            <person name="Li Y."/>
            <person name="Zhang Z."/>
            <person name="Liu B."/>
            <person name="Lu W."/>
            <person name="Hui Y."/>
            <person name="Liang J."/>
            <person name="Zhou Z."/>
            <person name="Hou R."/>
            <person name="Li X."/>
            <person name="Liu Y."/>
            <person name="Li H."/>
            <person name="Ning X."/>
            <person name="Lin Y."/>
            <person name="Zhao L."/>
            <person name="Xing Q."/>
            <person name="Dou J."/>
            <person name="Li Y."/>
            <person name="Mao J."/>
            <person name="Guo H."/>
            <person name="Dou H."/>
            <person name="Li T."/>
            <person name="Mu C."/>
            <person name="Jiang W."/>
            <person name="Fu Q."/>
            <person name="Fu X."/>
            <person name="Miao Y."/>
            <person name="Liu J."/>
            <person name="Yu Q."/>
            <person name="Li R."/>
            <person name="Liao H."/>
            <person name="Li X."/>
            <person name="Kong Y."/>
            <person name="Jiang Z."/>
            <person name="Chourrout D."/>
            <person name="Li R."/>
            <person name="Bao Z."/>
        </authorList>
    </citation>
    <scope>NUCLEOTIDE SEQUENCE [LARGE SCALE GENOMIC DNA]</scope>
    <source>
        <strain evidence="3 4">PY_sf001</strain>
    </source>
</reference>
<dbReference type="InterPro" id="IPR007110">
    <property type="entry name" value="Ig-like_dom"/>
</dbReference>
<dbReference type="EMBL" id="NEDP02005548">
    <property type="protein sequence ID" value="OWF39014.1"/>
    <property type="molecule type" value="Genomic_DNA"/>
</dbReference>